<evidence type="ECO:0000313" key="13">
    <source>
        <dbReference type="Proteomes" id="UP000017640"/>
    </source>
</evidence>
<dbReference type="RefSeq" id="WP_023364909.1">
    <property type="nucleotide sequence ID" value="NC_022664.1"/>
</dbReference>
<keyword evidence="7" id="KW-0560">Oxidoreductase</keyword>
<evidence type="ECO:0000256" key="8">
    <source>
        <dbReference type="ARBA" id="ARBA00060727"/>
    </source>
</evidence>
<dbReference type="PANTHER" id="PTHR43590">
    <property type="entry name" value="ARSENIC RESISTANCE PROTEIN ARSH (AFU_ORTHOLOGUE AFUA_5G15030)"/>
    <property type="match status" value="1"/>
</dbReference>
<dbReference type="OrthoDB" id="6936458at2"/>
<dbReference type="NCBIfam" id="TIGR02690">
    <property type="entry name" value="resist_ArsH"/>
    <property type="match status" value="1"/>
</dbReference>
<dbReference type="SUPFAM" id="SSF52218">
    <property type="entry name" value="Flavoproteins"/>
    <property type="match status" value="1"/>
</dbReference>
<proteinExistence type="inferred from homology"/>
<dbReference type="STRING" id="1335757.SPICUR_00435"/>
<dbReference type="GO" id="GO:0000166">
    <property type="term" value="F:nucleotide binding"/>
    <property type="evidence" value="ECO:0007669"/>
    <property type="project" value="UniProtKB-KW"/>
</dbReference>
<dbReference type="InterPro" id="IPR005025">
    <property type="entry name" value="FMN_Rdtase-like_dom"/>
</dbReference>
<evidence type="ECO:0000256" key="3">
    <source>
        <dbReference type="ARBA" id="ARBA00022630"/>
    </source>
</evidence>
<name>U5T1K5_9GAMM</name>
<keyword evidence="6" id="KW-0521">NADP</keyword>
<protein>
    <recommendedName>
        <fullName evidence="9">NADPH-dependent FMN reductase ArsH</fullName>
    </recommendedName>
    <alternativeName>
        <fullName evidence="10">Arsenical resistance operon protein ArsH</fullName>
    </alternativeName>
</protein>
<dbReference type="eggNOG" id="COG0431">
    <property type="taxonomic scope" value="Bacteria"/>
</dbReference>
<dbReference type="InterPro" id="IPR014063">
    <property type="entry name" value="Arsenate-R_ArsH"/>
</dbReference>
<evidence type="ECO:0000313" key="12">
    <source>
        <dbReference type="EMBL" id="AGY91116.1"/>
    </source>
</evidence>
<dbReference type="EMBL" id="CP005990">
    <property type="protein sequence ID" value="AGY91116.1"/>
    <property type="molecule type" value="Genomic_DNA"/>
</dbReference>
<dbReference type="PANTHER" id="PTHR43590:SF1">
    <property type="entry name" value="ARSENIC RESISTANCE PROTEIN ARSH (AFU_ORTHOLOGUE AFUA_5G15030)"/>
    <property type="match status" value="1"/>
</dbReference>
<comment type="similarity">
    <text evidence="8">Belongs to the ArsH family.</text>
</comment>
<dbReference type="AlphaFoldDB" id="U5T1K5"/>
<dbReference type="HOGENOM" id="CLU_055322_0_1_6"/>
<dbReference type="KEGG" id="spiu:SPICUR_00435"/>
<dbReference type="GO" id="GO:0052873">
    <property type="term" value="F:FMN reductase (NADPH) activity"/>
    <property type="evidence" value="ECO:0007669"/>
    <property type="project" value="UniProtKB-ARBA"/>
</dbReference>
<evidence type="ECO:0000256" key="5">
    <source>
        <dbReference type="ARBA" id="ARBA00022741"/>
    </source>
</evidence>
<dbReference type="Pfam" id="PF03358">
    <property type="entry name" value="FMN_red"/>
    <property type="match status" value="1"/>
</dbReference>
<dbReference type="InterPro" id="IPR029039">
    <property type="entry name" value="Flavoprotein-like_sf"/>
</dbReference>
<evidence type="ECO:0000259" key="11">
    <source>
        <dbReference type="Pfam" id="PF03358"/>
    </source>
</evidence>
<gene>
    <name evidence="12" type="ORF">SPICUR_00435</name>
</gene>
<reference evidence="12 13" key="1">
    <citation type="journal article" date="2013" name="BMC Genomics">
        <title>Genomes of "Spiribacter", a streamlined, successful halophilic bacterium.</title>
        <authorList>
            <person name="Lopez-Perez M."/>
            <person name="Ghai R."/>
            <person name="Leon M.J."/>
            <person name="Rodriguez-Olmos A."/>
            <person name="Copa-Patino J.L."/>
            <person name="Soliveri J."/>
            <person name="Sanchez-Porro C."/>
            <person name="Ventosa A."/>
            <person name="Rodriguez-Valera F."/>
        </authorList>
    </citation>
    <scope>NUCLEOTIDE SEQUENCE [LARGE SCALE GENOMIC DNA]</scope>
    <source>
        <strain evidence="12 13">UAH-SP71</strain>
    </source>
</reference>
<evidence type="ECO:0000256" key="2">
    <source>
        <dbReference type="ARBA" id="ARBA00011881"/>
    </source>
</evidence>
<keyword evidence="4" id="KW-0288">FMN</keyword>
<dbReference type="Gene3D" id="3.40.50.360">
    <property type="match status" value="1"/>
</dbReference>
<dbReference type="PATRIC" id="fig|1335757.3.peg.87"/>
<keyword evidence="5" id="KW-0547">Nucleotide-binding</keyword>
<comment type="cofactor">
    <cofactor evidence="1">
        <name>FMN</name>
        <dbReference type="ChEBI" id="CHEBI:58210"/>
    </cofactor>
</comment>
<evidence type="ECO:0000256" key="7">
    <source>
        <dbReference type="ARBA" id="ARBA00023002"/>
    </source>
</evidence>
<organism evidence="12 13">
    <name type="scientific">Spiribacter curvatus</name>
    <dbReference type="NCBI Taxonomy" id="1335757"/>
    <lineage>
        <taxon>Bacteria</taxon>
        <taxon>Pseudomonadati</taxon>
        <taxon>Pseudomonadota</taxon>
        <taxon>Gammaproteobacteria</taxon>
        <taxon>Chromatiales</taxon>
        <taxon>Ectothiorhodospiraceae</taxon>
        <taxon>Spiribacter</taxon>
    </lineage>
</organism>
<accession>U5T1K5</accession>
<evidence type="ECO:0000256" key="4">
    <source>
        <dbReference type="ARBA" id="ARBA00022643"/>
    </source>
</evidence>
<evidence type="ECO:0000256" key="1">
    <source>
        <dbReference type="ARBA" id="ARBA00001917"/>
    </source>
</evidence>
<dbReference type="GO" id="GO:0016655">
    <property type="term" value="F:oxidoreductase activity, acting on NAD(P)H, quinone or similar compound as acceptor"/>
    <property type="evidence" value="ECO:0007669"/>
    <property type="project" value="TreeGrafter"/>
</dbReference>
<evidence type="ECO:0000256" key="6">
    <source>
        <dbReference type="ARBA" id="ARBA00022857"/>
    </source>
</evidence>
<comment type="subunit">
    <text evidence="2">Homotetramer.</text>
</comment>
<feature type="domain" description="NADPH-dependent FMN reductase-like" evidence="11">
    <location>
        <begin position="32"/>
        <end position="175"/>
    </location>
</feature>
<dbReference type="Proteomes" id="UP000017640">
    <property type="component" value="Chromosome"/>
</dbReference>
<keyword evidence="3" id="KW-0285">Flavoprotein</keyword>
<keyword evidence="13" id="KW-1185">Reference proteome</keyword>
<sequence>MNDDDTFPNLDEQAFQAVDDAQLFAAAEATPPRILLLYGSLRERSFSRLCAEEGARILRRFGAETRIFNPSGLPLPDDAGTDHEKVRELRELATWCDGFVWSSPERHGAMTGAMKAQIDWIPLNMGGVRPTQGKTLAVMQVCGGSQSFNAVNQLRLLGRWMRLITIPNQSSVPKAFMEFDDDDRMKPSPYYNRIVDVMEELVKFTRLTRDRREYLVDRYSERVESAEAVSARVNQRSL</sequence>
<evidence type="ECO:0000256" key="9">
    <source>
        <dbReference type="ARBA" id="ARBA00073853"/>
    </source>
</evidence>
<dbReference type="FunFam" id="3.40.50.360:FF:000027">
    <property type="entry name" value="Arsenical resistance protein ArsH"/>
    <property type="match status" value="1"/>
</dbReference>
<evidence type="ECO:0000256" key="10">
    <source>
        <dbReference type="ARBA" id="ARBA00081288"/>
    </source>
</evidence>